<dbReference type="InParanoid" id="H6QQ28"/>
<name>H6QQ28_PUCGT</name>
<keyword evidence="2" id="KW-1185">Reference proteome</keyword>
<reference evidence="2" key="1">
    <citation type="journal article" date="2011" name="Proc. Natl. Acad. Sci. U.S.A.">
        <title>Obligate biotrophy features unraveled by the genomic analysis of rust fungi.</title>
        <authorList>
            <person name="Duplessis S."/>
            <person name="Cuomo C.A."/>
            <person name="Lin Y.-C."/>
            <person name="Aerts A."/>
            <person name="Tisserant E."/>
            <person name="Veneault-Fourrey C."/>
            <person name="Joly D.L."/>
            <person name="Hacquard S."/>
            <person name="Amselem J."/>
            <person name="Cantarel B.L."/>
            <person name="Chiu R."/>
            <person name="Coutinho P.M."/>
            <person name="Feau N."/>
            <person name="Field M."/>
            <person name="Frey P."/>
            <person name="Gelhaye E."/>
            <person name="Goldberg J."/>
            <person name="Grabherr M.G."/>
            <person name="Kodira C.D."/>
            <person name="Kohler A."/>
            <person name="Kuees U."/>
            <person name="Lindquist E.A."/>
            <person name="Lucas S.M."/>
            <person name="Mago R."/>
            <person name="Mauceli E."/>
            <person name="Morin E."/>
            <person name="Murat C."/>
            <person name="Pangilinan J.L."/>
            <person name="Park R."/>
            <person name="Pearson M."/>
            <person name="Quesneville H."/>
            <person name="Rouhier N."/>
            <person name="Sakthikumar S."/>
            <person name="Salamov A.A."/>
            <person name="Schmutz J."/>
            <person name="Selles B."/>
            <person name="Shapiro H."/>
            <person name="Tanguay P."/>
            <person name="Tuskan G.A."/>
            <person name="Henrissat B."/>
            <person name="Van de Peer Y."/>
            <person name="Rouze P."/>
            <person name="Ellis J.G."/>
            <person name="Dodds P.N."/>
            <person name="Schein J.E."/>
            <person name="Zhong S."/>
            <person name="Hamelin R.C."/>
            <person name="Grigoriev I.V."/>
            <person name="Szabo L.J."/>
            <person name="Martin F."/>
        </authorList>
    </citation>
    <scope>NUCLEOTIDE SEQUENCE [LARGE SCALE GENOMIC DNA]</scope>
    <source>
        <strain evidence="2">CRL 75-36-700-3 / race SCCL</strain>
    </source>
</reference>
<protein>
    <submittedName>
        <fullName evidence="1">Uncharacterized protein</fullName>
    </submittedName>
</protein>
<dbReference type="RefSeq" id="XP_003890346.1">
    <property type="nucleotide sequence ID" value="XM_003890297.1"/>
</dbReference>
<dbReference type="AlphaFoldDB" id="H6QQ28"/>
<dbReference type="EMBL" id="DS178269">
    <property type="protein sequence ID" value="EHS64640.1"/>
    <property type="molecule type" value="Genomic_DNA"/>
</dbReference>
<gene>
    <name evidence="1" type="ORF">PGTG_20991</name>
</gene>
<evidence type="ECO:0000313" key="2">
    <source>
        <dbReference type="Proteomes" id="UP000008783"/>
    </source>
</evidence>
<dbReference type="KEGG" id="pgr:PGTG_20991"/>
<evidence type="ECO:0000313" key="1">
    <source>
        <dbReference type="EMBL" id="EHS64640.1"/>
    </source>
</evidence>
<accession>H6QQ28</accession>
<dbReference type="VEuPathDB" id="FungiDB:PGTG_20991"/>
<organism evidence="1 2">
    <name type="scientific">Puccinia graminis f. sp. tritici (strain CRL 75-36-700-3 / race SCCL)</name>
    <name type="common">Black stem rust fungus</name>
    <dbReference type="NCBI Taxonomy" id="418459"/>
    <lineage>
        <taxon>Eukaryota</taxon>
        <taxon>Fungi</taxon>
        <taxon>Dikarya</taxon>
        <taxon>Basidiomycota</taxon>
        <taxon>Pucciniomycotina</taxon>
        <taxon>Pucciniomycetes</taxon>
        <taxon>Pucciniales</taxon>
        <taxon>Pucciniaceae</taxon>
        <taxon>Puccinia</taxon>
    </lineage>
</organism>
<proteinExistence type="predicted"/>
<dbReference type="HOGENOM" id="CLU_1355243_0_0_1"/>
<dbReference type="Proteomes" id="UP000008783">
    <property type="component" value="Unassembled WGS sequence"/>
</dbReference>
<sequence length="202" mass="22359">MALIKIWLAQSLPSSWSGFSDVFFEAASREDGPAPGESGWRCDAADGCLMVLEPRLPENFRLLDTSPSIKGLILRRCVKFAKRAKRASDTDGLRREGLDCRSMGLVVIVIESAISLDKEVETVKGEGNRAIGEWRPVVYMPIRHCPVQLRNVTKHQSTEQPGGLDIKNQCFNAVVELSNYIPRKPAEALLERPAASTRPSLL</sequence>
<dbReference type="GeneID" id="13542741"/>